<dbReference type="EMBL" id="BAABJM010000002">
    <property type="protein sequence ID" value="GAA5049197.1"/>
    <property type="molecule type" value="Genomic_DNA"/>
</dbReference>
<evidence type="ECO:0000313" key="4">
    <source>
        <dbReference type="EMBL" id="GAA5049197.1"/>
    </source>
</evidence>
<comment type="caution">
    <text evidence="4">The sequence shown here is derived from an EMBL/GenBank/DDBJ whole genome shotgun (WGS) entry which is preliminary data.</text>
</comment>
<keyword evidence="2" id="KW-0560">Oxidoreductase</keyword>
<dbReference type="Gene3D" id="3.90.700.10">
    <property type="entry name" value="Succinate dehydrogenase/fumarate reductase flavoprotein, catalytic domain"/>
    <property type="match status" value="1"/>
</dbReference>
<organism evidence="4 5">
    <name type="scientific">Nocardia callitridis</name>
    <dbReference type="NCBI Taxonomy" id="648753"/>
    <lineage>
        <taxon>Bacteria</taxon>
        <taxon>Bacillati</taxon>
        <taxon>Actinomycetota</taxon>
        <taxon>Actinomycetes</taxon>
        <taxon>Mycobacteriales</taxon>
        <taxon>Nocardiaceae</taxon>
        <taxon>Nocardia</taxon>
    </lineage>
</organism>
<dbReference type="Gene3D" id="3.50.50.60">
    <property type="entry name" value="FAD/NAD(P)-binding domain"/>
    <property type="match status" value="1"/>
</dbReference>
<dbReference type="InterPro" id="IPR014614">
    <property type="entry name" value="KsdD_DH"/>
</dbReference>
<sequence length="568" mass="61867">MSDNPEAADARSTDATADFDVLVVGAGLAGLVTAYELVRAGHRVRILDQENRDNLGGQAFWSLGGLFFVDSPEQRRLGIHDSYDLALQDWLGSAGFDRAAEDHWGRKWAEAYVRFAATEKRDYLHELGLRVTPMVGWAERGGGFADGHGNSVPRFHITWGTGPEVVRVFAEPVLDGERRGLVDFQFRHRVDALIVEDGAVVGVRGKVLEPSDLERGRASSRTTVAEFEFRARAVVVTSGGIGHNHELIRRNWPSERLGPCPETLISGVPAHVDGRMLAITESAGGALVNRDRMWHYTEGIVNWDPVWPDHAIRIIPGPSSLWFDANGKRLPAPCFPGFDTMATMREILASGHDYSWFVLTQAIIEKEFALSGSEQNPDITGKDLKLTLKSRVAQGAPGPVEAFKQHGVDFVVADTLHELVDGMNKIARGPQLDYEALERQIVARDRELDNKFSKDSQLAAITNARKYFGDKAGRVAAPHRILDPTKGPLIAVRLNILTRKTLGGLQTNLDSQVMRPDGSPFPGLYAAGEVAGFGGGGVHGYNALEGTFLGGCIFSGRAAGRALAAKRA</sequence>
<dbReference type="InterPro" id="IPR027477">
    <property type="entry name" value="Succ_DH/fumarate_Rdtase_cat_sf"/>
</dbReference>
<protein>
    <submittedName>
        <fullName evidence="4">FAD-binding dehydrogenase</fullName>
    </submittedName>
</protein>
<evidence type="ECO:0000259" key="3">
    <source>
        <dbReference type="Pfam" id="PF00890"/>
    </source>
</evidence>
<dbReference type="PANTHER" id="PTHR43260:SF1">
    <property type="entry name" value="KSDD-LIKE STEROID DEHYDROGENASE RV0785"/>
    <property type="match status" value="1"/>
</dbReference>
<keyword evidence="1" id="KW-0285">Flavoprotein</keyword>
<dbReference type="NCBIfam" id="NF009472">
    <property type="entry name" value="PRK12834.1"/>
    <property type="match status" value="1"/>
</dbReference>
<evidence type="ECO:0000256" key="2">
    <source>
        <dbReference type="ARBA" id="ARBA00023002"/>
    </source>
</evidence>
<accession>A0ABP9K3H7</accession>
<reference evidence="5" key="1">
    <citation type="journal article" date="2019" name="Int. J. Syst. Evol. Microbiol.">
        <title>The Global Catalogue of Microorganisms (GCM) 10K type strain sequencing project: providing services to taxonomists for standard genome sequencing and annotation.</title>
        <authorList>
            <consortium name="The Broad Institute Genomics Platform"/>
            <consortium name="The Broad Institute Genome Sequencing Center for Infectious Disease"/>
            <person name="Wu L."/>
            <person name="Ma J."/>
        </authorList>
    </citation>
    <scope>NUCLEOTIDE SEQUENCE [LARGE SCALE GENOMIC DNA]</scope>
    <source>
        <strain evidence="5">JCM 18298</strain>
    </source>
</reference>
<evidence type="ECO:0000256" key="1">
    <source>
        <dbReference type="ARBA" id="ARBA00022630"/>
    </source>
</evidence>
<gene>
    <name evidence="4" type="ORF">GCM10023318_17780</name>
</gene>
<dbReference type="PIRSF" id="PIRSF036654">
    <property type="entry name" value="UCP036654"/>
    <property type="match status" value="1"/>
</dbReference>
<dbReference type="RefSeq" id="WP_345494748.1">
    <property type="nucleotide sequence ID" value="NZ_BAABJM010000002.1"/>
</dbReference>
<proteinExistence type="predicted"/>
<dbReference type="InterPro" id="IPR003953">
    <property type="entry name" value="FAD-dep_OxRdtase_2_FAD-bd"/>
</dbReference>
<dbReference type="SUPFAM" id="SSF51905">
    <property type="entry name" value="FAD/NAD(P)-binding domain"/>
    <property type="match status" value="1"/>
</dbReference>
<dbReference type="InterPro" id="IPR036188">
    <property type="entry name" value="FAD/NAD-bd_sf"/>
</dbReference>
<dbReference type="Pfam" id="PF00890">
    <property type="entry name" value="FAD_binding_2"/>
    <property type="match status" value="1"/>
</dbReference>
<keyword evidence="5" id="KW-1185">Reference proteome</keyword>
<feature type="domain" description="FAD-dependent oxidoreductase 2 FAD-binding" evidence="3">
    <location>
        <begin position="20"/>
        <end position="549"/>
    </location>
</feature>
<evidence type="ECO:0000313" key="5">
    <source>
        <dbReference type="Proteomes" id="UP001500603"/>
    </source>
</evidence>
<dbReference type="PANTHER" id="PTHR43260">
    <property type="entry name" value="3-KETOSTEROID-DELTA-1-DEHYDROGENASE"/>
    <property type="match status" value="1"/>
</dbReference>
<dbReference type="Proteomes" id="UP001500603">
    <property type="component" value="Unassembled WGS sequence"/>
</dbReference>
<name>A0ABP9K3H7_9NOCA</name>